<dbReference type="InterPro" id="IPR017896">
    <property type="entry name" value="4Fe4S_Fe-S-bd"/>
</dbReference>
<feature type="transmembrane region" description="Helical" evidence="7">
    <location>
        <begin position="78"/>
        <end position="104"/>
    </location>
</feature>
<dbReference type="EMBL" id="JASCXX010000001">
    <property type="protein sequence ID" value="MDI6447475.1"/>
    <property type="molecule type" value="Genomic_DNA"/>
</dbReference>
<evidence type="ECO:0000256" key="2">
    <source>
        <dbReference type="ARBA" id="ARBA00022485"/>
    </source>
</evidence>
<dbReference type="PANTHER" id="PTHR30176:SF3">
    <property type="entry name" value="FERREDOXIN-TYPE PROTEIN NAPH"/>
    <property type="match status" value="1"/>
</dbReference>
<dbReference type="GO" id="GO:0046872">
    <property type="term" value="F:metal ion binding"/>
    <property type="evidence" value="ECO:0007669"/>
    <property type="project" value="UniProtKB-KW"/>
</dbReference>
<dbReference type="AlphaFoldDB" id="A0AAW6TRZ4"/>
<keyword evidence="1" id="KW-0813">Transport</keyword>
<dbReference type="GO" id="GO:0051539">
    <property type="term" value="F:4 iron, 4 sulfur cluster binding"/>
    <property type="evidence" value="ECO:0007669"/>
    <property type="project" value="UniProtKB-KW"/>
</dbReference>
<dbReference type="PANTHER" id="PTHR30176">
    <property type="entry name" value="FERREDOXIN-TYPE PROTEIN NAPH"/>
    <property type="match status" value="1"/>
</dbReference>
<evidence type="ECO:0000256" key="4">
    <source>
        <dbReference type="ARBA" id="ARBA00022982"/>
    </source>
</evidence>
<evidence type="ECO:0000256" key="5">
    <source>
        <dbReference type="ARBA" id="ARBA00023004"/>
    </source>
</evidence>
<dbReference type="GO" id="GO:0005886">
    <property type="term" value="C:plasma membrane"/>
    <property type="evidence" value="ECO:0007669"/>
    <property type="project" value="TreeGrafter"/>
</dbReference>
<dbReference type="Pfam" id="PF12801">
    <property type="entry name" value="Fer4_5"/>
    <property type="match status" value="2"/>
</dbReference>
<feature type="domain" description="4Fe-4S ferredoxin-type" evidence="8">
    <location>
        <begin position="397"/>
        <end position="426"/>
    </location>
</feature>
<evidence type="ECO:0000313" key="9">
    <source>
        <dbReference type="EMBL" id="MDI6447475.1"/>
    </source>
</evidence>
<feature type="transmembrane region" description="Helical" evidence="7">
    <location>
        <begin position="368"/>
        <end position="388"/>
    </location>
</feature>
<gene>
    <name evidence="9" type="ORF">QJ522_00340</name>
</gene>
<keyword evidence="2" id="KW-0004">4Fe-4S</keyword>
<evidence type="ECO:0000256" key="6">
    <source>
        <dbReference type="ARBA" id="ARBA00023014"/>
    </source>
</evidence>
<evidence type="ECO:0000313" key="10">
    <source>
        <dbReference type="Proteomes" id="UP001431776"/>
    </source>
</evidence>
<feature type="transmembrane region" description="Helical" evidence="7">
    <location>
        <begin position="291"/>
        <end position="310"/>
    </location>
</feature>
<keyword evidence="7" id="KW-1133">Transmembrane helix</keyword>
<keyword evidence="6" id="KW-0411">Iron-sulfur</keyword>
<feature type="transmembrane region" description="Helical" evidence="7">
    <location>
        <begin position="204"/>
        <end position="224"/>
    </location>
</feature>
<reference evidence="9" key="1">
    <citation type="submission" date="2023-05" db="EMBL/GenBank/DDBJ databases">
        <title>Anaerotaeda fermentans gen. nov., sp. nov., a novel anaerobic planctomycete of the new family within the order Sedimentisphaerales isolated from Taman Peninsula, Russia.</title>
        <authorList>
            <person name="Khomyakova M.A."/>
            <person name="Merkel A.Y."/>
            <person name="Slobodkin A.I."/>
        </authorList>
    </citation>
    <scope>NUCLEOTIDE SEQUENCE</scope>
    <source>
        <strain evidence="9">M17dextr</strain>
    </source>
</reference>
<evidence type="ECO:0000256" key="1">
    <source>
        <dbReference type="ARBA" id="ARBA00022448"/>
    </source>
</evidence>
<evidence type="ECO:0000256" key="3">
    <source>
        <dbReference type="ARBA" id="ARBA00022723"/>
    </source>
</evidence>
<proteinExistence type="predicted"/>
<protein>
    <submittedName>
        <fullName evidence="9">4Fe-4S binding protein</fullName>
    </submittedName>
</protein>
<feature type="transmembrane region" description="Helical" evidence="7">
    <location>
        <begin position="116"/>
        <end position="137"/>
    </location>
</feature>
<evidence type="ECO:0000259" key="8">
    <source>
        <dbReference type="PROSITE" id="PS51379"/>
    </source>
</evidence>
<accession>A0AAW6TRZ4</accession>
<dbReference type="Gene3D" id="3.30.70.20">
    <property type="match status" value="1"/>
</dbReference>
<keyword evidence="5" id="KW-0408">Iron</keyword>
<dbReference type="InterPro" id="IPR051684">
    <property type="entry name" value="Electron_Trans/Redox"/>
</dbReference>
<dbReference type="Proteomes" id="UP001431776">
    <property type="component" value="Unassembled WGS sequence"/>
</dbReference>
<dbReference type="InterPro" id="IPR017900">
    <property type="entry name" value="4Fe4S_Fe_S_CS"/>
</dbReference>
<dbReference type="Pfam" id="PF00037">
    <property type="entry name" value="Fer4"/>
    <property type="match status" value="1"/>
</dbReference>
<dbReference type="RefSeq" id="WP_349242885.1">
    <property type="nucleotide sequence ID" value="NZ_JASCXX010000001.1"/>
</dbReference>
<name>A0AAW6TRZ4_9BACT</name>
<dbReference type="SUPFAM" id="SSF54862">
    <property type="entry name" value="4Fe-4S ferredoxins"/>
    <property type="match status" value="1"/>
</dbReference>
<keyword evidence="4" id="KW-0249">Electron transport</keyword>
<keyword evidence="7" id="KW-0472">Membrane</keyword>
<dbReference type="PROSITE" id="PS00198">
    <property type="entry name" value="4FE4S_FER_1"/>
    <property type="match status" value="2"/>
</dbReference>
<feature type="transmembrane region" description="Helical" evidence="7">
    <location>
        <begin position="171"/>
        <end position="192"/>
    </location>
</feature>
<keyword evidence="3" id="KW-0479">Metal-binding</keyword>
<organism evidence="9 10">
    <name type="scientific">Anaerobaca lacustris</name>
    <dbReference type="NCBI Taxonomy" id="3044600"/>
    <lineage>
        <taxon>Bacteria</taxon>
        <taxon>Pseudomonadati</taxon>
        <taxon>Planctomycetota</taxon>
        <taxon>Phycisphaerae</taxon>
        <taxon>Sedimentisphaerales</taxon>
        <taxon>Anaerobacaceae</taxon>
        <taxon>Anaerobaca</taxon>
    </lineage>
</organism>
<feature type="domain" description="4Fe-4S ferredoxin-type" evidence="8">
    <location>
        <begin position="248"/>
        <end position="277"/>
    </location>
</feature>
<keyword evidence="7" id="KW-0812">Transmembrane</keyword>
<comment type="caution">
    <text evidence="9">The sequence shown here is derived from an EMBL/GenBank/DDBJ whole genome shotgun (WGS) entry which is preliminary data.</text>
</comment>
<evidence type="ECO:0000256" key="7">
    <source>
        <dbReference type="SAM" id="Phobius"/>
    </source>
</evidence>
<sequence>MVRPRPILVALAALLVVGVAALGLERFPPPEFETDYVRPTTTAPNPPQGVWEYVDAGVLAVTLVLATVLVLRTRNRKLIFTLMLFCLAYFGFFRDGCVCPIGAIQNVTLTAFDPGYAIPLAVLIFFALPLVFTLFFGRVFCGAVCPLGAIQDAVLIHPVRVPRWLESGLRLIAYLYLGAGVLFAAMGAMFIICRYDPFVGFFRLSGNWEILVFGGCLLLIGMFVGRPYCRFLCPYGVILRQLSRLSRWRVTITPTDCIQCRLCEDACPFGAIRKPTEPWPDKEYKVARRRLAFLLVLLPVLIGAGGWGGYELRQWLALVHPEVRLAQRIYLEENALVEGTTDASDAFRALGRSSDELYAAATQLRDRFGLGGTLLGAFVGCVIGGKLLTLSVKRRRADYEPDPASCLACGRCYAYCPKEHERLKRGREGLIRH</sequence>
<dbReference type="SUPFAM" id="SSF46548">
    <property type="entry name" value="alpha-helical ferredoxin"/>
    <property type="match status" value="1"/>
</dbReference>
<feature type="transmembrane region" description="Helical" evidence="7">
    <location>
        <begin position="50"/>
        <end position="71"/>
    </location>
</feature>
<dbReference type="PROSITE" id="PS51379">
    <property type="entry name" value="4FE4S_FER_2"/>
    <property type="match status" value="2"/>
</dbReference>
<keyword evidence="10" id="KW-1185">Reference proteome</keyword>